<dbReference type="CDD" id="cd03486">
    <property type="entry name" value="MutL_Trans_MLH3"/>
    <property type="match status" value="1"/>
</dbReference>
<dbReference type="EMBL" id="MU827303">
    <property type="protein sequence ID" value="KAJ7365538.1"/>
    <property type="molecule type" value="Genomic_DNA"/>
</dbReference>
<dbReference type="GO" id="GO:0005524">
    <property type="term" value="F:ATP binding"/>
    <property type="evidence" value="ECO:0007669"/>
    <property type="project" value="InterPro"/>
</dbReference>
<dbReference type="InterPro" id="IPR020568">
    <property type="entry name" value="Ribosomal_Su5_D2-typ_SF"/>
</dbReference>
<dbReference type="AlphaFoldDB" id="A0A9W9YSQ1"/>
<dbReference type="GO" id="GO:0140664">
    <property type="term" value="F:ATP-dependent DNA damage sensor activity"/>
    <property type="evidence" value="ECO:0007669"/>
    <property type="project" value="InterPro"/>
</dbReference>
<keyword evidence="5" id="KW-1185">Reference proteome</keyword>
<dbReference type="PANTHER" id="PTHR10073:SF47">
    <property type="entry name" value="DNA MISMATCH REPAIR PROTEIN MLH3"/>
    <property type="match status" value="1"/>
</dbReference>
<dbReference type="InterPro" id="IPR014762">
    <property type="entry name" value="DNA_mismatch_repair_CS"/>
</dbReference>
<dbReference type="InterPro" id="IPR038973">
    <property type="entry name" value="MutL/Mlh/Pms-like"/>
</dbReference>
<dbReference type="InterPro" id="IPR014721">
    <property type="entry name" value="Ribsml_uS5_D2-typ_fold_subgr"/>
</dbReference>
<dbReference type="GO" id="GO:0032300">
    <property type="term" value="C:mismatch repair complex"/>
    <property type="evidence" value="ECO:0007669"/>
    <property type="project" value="InterPro"/>
</dbReference>
<reference evidence="4" key="1">
    <citation type="submission" date="2023-01" db="EMBL/GenBank/DDBJ databases">
        <title>Genome assembly of the deep-sea coral Lophelia pertusa.</title>
        <authorList>
            <person name="Herrera S."/>
            <person name="Cordes E."/>
        </authorList>
    </citation>
    <scope>NUCLEOTIDE SEQUENCE</scope>
    <source>
        <strain evidence="4">USNM1676648</strain>
        <tissue evidence="4">Polyp</tissue>
    </source>
</reference>
<evidence type="ECO:0000313" key="4">
    <source>
        <dbReference type="EMBL" id="KAJ7365538.1"/>
    </source>
</evidence>
<organism evidence="4 5">
    <name type="scientific">Desmophyllum pertusum</name>
    <dbReference type="NCBI Taxonomy" id="174260"/>
    <lineage>
        <taxon>Eukaryota</taxon>
        <taxon>Metazoa</taxon>
        <taxon>Cnidaria</taxon>
        <taxon>Anthozoa</taxon>
        <taxon>Hexacorallia</taxon>
        <taxon>Scleractinia</taxon>
        <taxon>Caryophylliina</taxon>
        <taxon>Caryophylliidae</taxon>
        <taxon>Desmophyllum</taxon>
    </lineage>
</organism>
<dbReference type="OrthoDB" id="429932at2759"/>
<dbReference type="InterPro" id="IPR036890">
    <property type="entry name" value="HATPase_C_sf"/>
</dbReference>
<evidence type="ECO:0000313" key="5">
    <source>
        <dbReference type="Proteomes" id="UP001163046"/>
    </source>
</evidence>
<comment type="caution">
    <text evidence="4">The sequence shown here is derived from an EMBL/GenBank/DDBJ whole genome shotgun (WGS) entry which is preliminary data.</text>
</comment>
<dbReference type="Pfam" id="PF13589">
    <property type="entry name" value="HATPase_c_3"/>
    <property type="match status" value="1"/>
</dbReference>
<dbReference type="PANTHER" id="PTHR10073">
    <property type="entry name" value="DNA MISMATCH REPAIR PROTEIN MLH, PMS, MUTL"/>
    <property type="match status" value="1"/>
</dbReference>
<dbReference type="Gene3D" id="3.30.230.10">
    <property type="match status" value="1"/>
</dbReference>
<name>A0A9W9YSQ1_9CNID</name>
<evidence type="ECO:0000259" key="3">
    <source>
        <dbReference type="SMART" id="SM01340"/>
    </source>
</evidence>
<dbReference type="GO" id="GO:0016887">
    <property type="term" value="F:ATP hydrolysis activity"/>
    <property type="evidence" value="ECO:0007669"/>
    <property type="project" value="InterPro"/>
</dbReference>
<dbReference type="InterPro" id="IPR002099">
    <property type="entry name" value="MutL/Mlh/PMS"/>
</dbReference>
<evidence type="ECO:0000256" key="1">
    <source>
        <dbReference type="ARBA" id="ARBA00006082"/>
    </source>
</evidence>
<comment type="similarity">
    <text evidence="1">Belongs to the DNA mismatch repair MutL/HexB family.</text>
</comment>
<keyword evidence="2" id="KW-0227">DNA damage</keyword>
<dbReference type="PROSITE" id="PS00058">
    <property type="entry name" value="DNA_MISMATCH_REPAIR_1"/>
    <property type="match status" value="1"/>
</dbReference>
<dbReference type="SMART" id="SM01340">
    <property type="entry name" value="DNA_mis_repair"/>
    <property type="match status" value="1"/>
</dbReference>
<dbReference type="Proteomes" id="UP001163046">
    <property type="component" value="Unassembled WGS sequence"/>
</dbReference>
<dbReference type="SUPFAM" id="SSF54211">
    <property type="entry name" value="Ribosomal protein S5 domain 2-like"/>
    <property type="match status" value="1"/>
</dbReference>
<proteinExistence type="inferred from homology"/>
<dbReference type="Pfam" id="PF01119">
    <property type="entry name" value="DNA_mis_repair"/>
    <property type="match status" value="1"/>
</dbReference>
<dbReference type="GO" id="GO:0030983">
    <property type="term" value="F:mismatched DNA binding"/>
    <property type="evidence" value="ECO:0007669"/>
    <property type="project" value="InterPro"/>
</dbReference>
<dbReference type="GO" id="GO:0006298">
    <property type="term" value="P:mismatch repair"/>
    <property type="evidence" value="ECO:0007669"/>
    <property type="project" value="InterPro"/>
</dbReference>
<dbReference type="SUPFAM" id="SSF55874">
    <property type="entry name" value="ATPase domain of HSP90 chaperone/DNA topoisomerase II/histidine kinase"/>
    <property type="match status" value="1"/>
</dbReference>
<dbReference type="Gene3D" id="3.30.565.10">
    <property type="entry name" value="Histidine kinase-like ATPase, C-terminal domain"/>
    <property type="match status" value="1"/>
</dbReference>
<gene>
    <name evidence="4" type="ORF">OS493_005650</name>
</gene>
<evidence type="ECO:0000256" key="2">
    <source>
        <dbReference type="ARBA" id="ARBA00022763"/>
    </source>
</evidence>
<accession>A0A9W9YSQ1</accession>
<dbReference type="NCBIfam" id="TIGR00585">
    <property type="entry name" value="mutl"/>
    <property type="match status" value="1"/>
</dbReference>
<protein>
    <recommendedName>
        <fullName evidence="3">DNA mismatch repair protein S5 domain-containing protein</fullName>
    </recommendedName>
</protein>
<dbReference type="InterPro" id="IPR013507">
    <property type="entry name" value="DNA_mismatch_S5_2-like"/>
</dbReference>
<sequence>MIRPLQEEVRSHLRSGVAITNLTQCVEELVLNGLDAGASCITVRIDIPNFKIQVSDNGNGIALADLKSVGERYSSSKCHVLEDLQQLSFYGFRGEALASIREICDVLEVVTRHRSSYQTYCKLFRNSQVLELTESRFPRTSAGTSVTIHGIFANLPVRRKAITETLDFERIRHRIASIALIHPKTAFLLVNDSTGSKCLQTHVCKSVVSTFSQLFGNQRSKSLQPVKFEHKDFKVSGFISTDSHHSKSLQFLFVNGRLLSKTKIHKLVNNILGKSELLRKLPAVEVKDNTRSESYQSKTTSPQHGKIFDKHGIFVLNIDCLVTEYDICLEPAKTLIEFQDWDKVLYCVERCIEEFLIKHNLISNSDDSATSAESGANDDDGHMEVSCHTNLEAFEYKREIETSNVKKSLHSSTVFQPKMLKQEKVEIRTRLLVAL</sequence>
<feature type="domain" description="DNA mismatch repair protein S5" evidence="3">
    <location>
        <begin position="211"/>
        <end position="357"/>
    </location>
</feature>